<dbReference type="PANTHER" id="PTHR32071:SF57">
    <property type="entry name" value="C4-DICARBOXYLATE TRANSPORT TRANSCRIPTIONAL REGULATORY PROTEIN DCTD"/>
    <property type="match status" value="1"/>
</dbReference>
<dbReference type="CDD" id="cd00009">
    <property type="entry name" value="AAA"/>
    <property type="match status" value="1"/>
</dbReference>
<dbReference type="PROSITE" id="PS00675">
    <property type="entry name" value="SIGMA54_INTERACT_1"/>
    <property type="match status" value="1"/>
</dbReference>
<dbReference type="AlphaFoldDB" id="A0A7Z7LFR5"/>
<name>A0A7Z7LFR5_9BACT</name>
<dbReference type="Pfam" id="PF00158">
    <property type="entry name" value="Sigma54_activat"/>
    <property type="match status" value="1"/>
</dbReference>
<reference evidence="8 9" key="1">
    <citation type="submission" date="2017-01" db="EMBL/GenBank/DDBJ databases">
        <authorList>
            <person name="Erauso G."/>
        </authorList>
    </citation>
    <scope>NUCLEOTIDE SEQUENCE [LARGE SCALE GENOMIC DNA]</scope>
    <source>
        <strain evidence="8">MESINF1</strain>
    </source>
</reference>
<evidence type="ECO:0000259" key="7">
    <source>
        <dbReference type="PROSITE" id="PS50110"/>
    </source>
</evidence>
<keyword evidence="1" id="KW-0547">Nucleotide-binding</keyword>
<organism evidence="8 9">
    <name type="scientific">Mesotoga infera</name>
    <dbReference type="NCBI Taxonomy" id="1236046"/>
    <lineage>
        <taxon>Bacteria</taxon>
        <taxon>Thermotogati</taxon>
        <taxon>Thermotogota</taxon>
        <taxon>Thermotogae</taxon>
        <taxon>Kosmotogales</taxon>
        <taxon>Kosmotogaceae</taxon>
        <taxon>Mesotoga</taxon>
    </lineage>
</organism>
<evidence type="ECO:0000313" key="8">
    <source>
        <dbReference type="EMBL" id="SSC13149.1"/>
    </source>
</evidence>
<dbReference type="PROSITE" id="PS00688">
    <property type="entry name" value="SIGMA54_INTERACT_3"/>
    <property type="match status" value="1"/>
</dbReference>
<dbReference type="SMART" id="SM00448">
    <property type="entry name" value="REC"/>
    <property type="match status" value="1"/>
</dbReference>
<dbReference type="InterPro" id="IPR009057">
    <property type="entry name" value="Homeodomain-like_sf"/>
</dbReference>
<dbReference type="InterPro" id="IPR058031">
    <property type="entry name" value="AAA_lid_NorR"/>
</dbReference>
<dbReference type="InterPro" id="IPR011006">
    <property type="entry name" value="CheY-like_superfamily"/>
</dbReference>
<dbReference type="GO" id="GO:0006355">
    <property type="term" value="P:regulation of DNA-templated transcription"/>
    <property type="evidence" value="ECO:0007669"/>
    <property type="project" value="InterPro"/>
</dbReference>
<dbReference type="InterPro" id="IPR002078">
    <property type="entry name" value="Sigma_54_int"/>
</dbReference>
<accession>A0A7Z7LFR5</accession>
<evidence type="ECO:0000313" key="9">
    <source>
        <dbReference type="Proteomes" id="UP000250796"/>
    </source>
</evidence>
<evidence type="ECO:0000256" key="4">
    <source>
        <dbReference type="ARBA" id="ARBA00023163"/>
    </source>
</evidence>
<dbReference type="Gene3D" id="1.10.10.60">
    <property type="entry name" value="Homeodomain-like"/>
    <property type="match status" value="1"/>
</dbReference>
<dbReference type="Gene3D" id="1.10.8.60">
    <property type="match status" value="1"/>
</dbReference>
<dbReference type="SMART" id="SM00382">
    <property type="entry name" value="AAA"/>
    <property type="match status" value="1"/>
</dbReference>
<dbReference type="InterPro" id="IPR001789">
    <property type="entry name" value="Sig_transdc_resp-reg_receiver"/>
</dbReference>
<dbReference type="Pfam" id="PF25601">
    <property type="entry name" value="AAA_lid_14"/>
    <property type="match status" value="1"/>
</dbReference>
<dbReference type="InterPro" id="IPR025944">
    <property type="entry name" value="Sigma_54_int_dom_CS"/>
</dbReference>
<dbReference type="SUPFAM" id="SSF52172">
    <property type="entry name" value="CheY-like"/>
    <property type="match status" value="1"/>
</dbReference>
<dbReference type="InterPro" id="IPR025662">
    <property type="entry name" value="Sigma_54_int_dom_ATP-bd_1"/>
</dbReference>
<evidence type="ECO:0000256" key="5">
    <source>
        <dbReference type="PROSITE-ProRule" id="PRU00169"/>
    </source>
</evidence>
<dbReference type="GO" id="GO:0000160">
    <property type="term" value="P:phosphorelay signal transduction system"/>
    <property type="evidence" value="ECO:0007669"/>
    <property type="project" value="InterPro"/>
</dbReference>
<dbReference type="PANTHER" id="PTHR32071">
    <property type="entry name" value="TRANSCRIPTIONAL REGULATORY PROTEIN"/>
    <property type="match status" value="1"/>
</dbReference>
<keyword evidence="2" id="KW-0067">ATP-binding</keyword>
<keyword evidence="9" id="KW-1185">Reference proteome</keyword>
<sequence length="448" mass="50266">MNRRILLVDDDLAFNGLLAAALREEGYYVTQVYNLKQAEKSLLDEFFDCVILDVRLPDGSGLDLLPDAAQSAPIIVVSAHGDINTAIDAVRKGAFNFLEKPFDLTHALLEVKRSIEYSELSRERDDLAGMVGGDTLSEFVGKSPSVIRLKETISMIAPKKVTVLLEGESGTGKEIVARAIHQLSGRKRFVAINCGAIPENLFESELFGYEKGAFTGALHSRPGLIEESSRGTLFLDEVSEMPPALQVKLLRVLETSTNQRLGGNVSRRLDLRVIAATNRDLESYVIGGQFRSDLYYRLNVVKLRIAPLREKREDIPVLVEYFLPRLCQELGLRKPPALSAGLLDEMMGYDWPGNIRELRNKLLSLLAVNGDREILSSIGLENPENEKCIEKAFEEVSLDEMEKRYISWLLKRHSGNKSETARILEISKSTLYEKIKRWESFECDNDTS</sequence>
<dbReference type="KEGG" id="minf:MESINF_1705"/>
<dbReference type="FunFam" id="3.40.50.300:FF:000006">
    <property type="entry name" value="DNA-binding transcriptional regulator NtrC"/>
    <property type="match status" value="1"/>
</dbReference>
<evidence type="ECO:0000256" key="3">
    <source>
        <dbReference type="ARBA" id="ARBA00023015"/>
    </source>
</evidence>
<dbReference type="SUPFAM" id="SSF52540">
    <property type="entry name" value="P-loop containing nucleoside triphosphate hydrolases"/>
    <property type="match status" value="1"/>
</dbReference>
<gene>
    <name evidence="8" type="ORF">MESINF_1705</name>
</gene>
<feature type="domain" description="Sigma-54 factor interaction" evidence="6">
    <location>
        <begin position="139"/>
        <end position="367"/>
    </location>
</feature>
<dbReference type="EMBL" id="LS974202">
    <property type="protein sequence ID" value="SSC13149.1"/>
    <property type="molecule type" value="Genomic_DNA"/>
</dbReference>
<keyword evidence="5" id="KW-0597">Phosphoprotein</keyword>
<dbReference type="InterPro" id="IPR003593">
    <property type="entry name" value="AAA+_ATPase"/>
</dbReference>
<dbReference type="Pfam" id="PF00072">
    <property type="entry name" value="Response_reg"/>
    <property type="match status" value="1"/>
</dbReference>
<keyword evidence="4" id="KW-0804">Transcription</keyword>
<dbReference type="InterPro" id="IPR027417">
    <property type="entry name" value="P-loop_NTPase"/>
</dbReference>
<dbReference type="PROSITE" id="PS50110">
    <property type="entry name" value="RESPONSE_REGULATORY"/>
    <property type="match status" value="1"/>
</dbReference>
<evidence type="ECO:0000256" key="1">
    <source>
        <dbReference type="ARBA" id="ARBA00022741"/>
    </source>
</evidence>
<dbReference type="SUPFAM" id="SSF46689">
    <property type="entry name" value="Homeodomain-like"/>
    <property type="match status" value="1"/>
</dbReference>
<dbReference type="GO" id="GO:0043565">
    <property type="term" value="F:sequence-specific DNA binding"/>
    <property type="evidence" value="ECO:0007669"/>
    <property type="project" value="InterPro"/>
</dbReference>
<feature type="domain" description="Response regulatory" evidence="7">
    <location>
        <begin position="4"/>
        <end position="115"/>
    </location>
</feature>
<protein>
    <submittedName>
        <fullName evidence="8">Two component, sigma54 specific, transcriptional regulator, Fis family</fullName>
    </submittedName>
</protein>
<evidence type="ECO:0000259" key="6">
    <source>
        <dbReference type="PROSITE" id="PS50045"/>
    </source>
</evidence>
<feature type="modified residue" description="4-aspartylphosphate" evidence="5">
    <location>
        <position position="53"/>
    </location>
</feature>
<dbReference type="Pfam" id="PF02954">
    <property type="entry name" value="HTH_8"/>
    <property type="match status" value="1"/>
</dbReference>
<dbReference type="GO" id="GO:0005524">
    <property type="term" value="F:ATP binding"/>
    <property type="evidence" value="ECO:0007669"/>
    <property type="project" value="UniProtKB-KW"/>
</dbReference>
<dbReference type="Gene3D" id="3.40.50.300">
    <property type="entry name" value="P-loop containing nucleotide triphosphate hydrolases"/>
    <property type="match status" value="1"/>
</dbReference>
<dbReference type="Gene3D" id="3.40.50.2300">
    <property type="match status" value="1"/>
</dbReference>
<evidence type="ECO:0000256" key="2">
    <source>
        <dbReference type="ARBA" id="ARBA00022840"/>
    </source>
</evidence>
<dbReference type="InterPro" id="IPR002197">
    <property type="entry name" value="HTH_Fis"/>
</dbReference>
<dbReference type="Proteomes" id="UP000250796">
    <property type="component" value="Chromosome MESINF"/>
</dbReference>
<proteinExistence type="predicted"/>
<keyword evidence="3" id="KW-0805">Transcription regulation</keyword>
<dbReference type="PROSITE" id="PS50045">
    <property type="entry name" value="SIGMA54_INTERACT_4"/>
    <property type="match status" value="1"/>
</dbReference>
<dbReference type="RefSeq" id="WP_169699326.1">
    <property type="nucleotide sequence ID" value="NZ_LS974202.1"/>
</dbReference>